<dbReference type="RefSeq" id="WP_375065505.1">
    <property type="nucleotide sequence ID" value="NZ_JBHGBT010000028.1"/>
</dbReference>
<evidence type="ECO:0000256" key="3">
    <source>
        <dbReference type="RuleBase" id="RU000363"/>
    </source>
</evidence>
<keyword evidence="6" id="KW-1185">Reference proteome</keyword>
<protein>
    <submittedName>
        <fullName evidence="5">SDR family NAD(P)-dependent oxidoreductase</fullName>
    </submittedName>
</protein>
<gene>
    <name evidence="5" type="ORF">ACE11A_22900</name>
</gene>
<organism evidence="5 6">
    <name type="scientific">Streptomyces carpaticus</name>
    <dbReference type="NCBI Taxonomy" id="285558"/>
    <lineage>
        <taxon>Bacteria</taxon>
        <taxon>Bacillati</taxon>
        <taxon>Actinomycetota</taxon>
        <taxon>Actinomycetes</taxon>
        <taxon>Kitasatosporales</taxon>
        <taxon>Streptomycetaceae</taxon>
        <taxon>Streptomyces</taxon>
    </lineage>
</organism>
<dbReference type="PANTHER" id="PTHR24320:SF148">
    <property type="entry name" value="NAD(P)-BINDING ROSSMANN-FOLD SUPERFAMILY PROTEIN"/>
    <property type="match status" value="1"/>
</dbReference>
<keyword evidence="2" id="KW-0560">Oxidoreductase</keyword>
<dbReference type="PRINTS" id="PR00081">
    <property type="entry name" value="GDHRDH"/>
</dbReference>
<dbReference type="Gene3D" id="3.40.50.720">
    <property type="entry name" value="NAD(P)-binding Rossmann-like Domain"/>
    <property type="match status" value="1"/>
</dbReference>
<name>A0ABV4ZTB4_9ACTN</name>
<reference evidence="5 6" key="1">
    <citation type="submission" date="2024-09" db="EMBL/GenBank/DDBJ databases">
        <title>Draft genome sequence of multifaceted antimicrobials producing Streptomyces sp. strain FH1.</title>
        <authorList>
            <person name="Hassan F."/>
            <person name="Ali H."/>
            <person name="Hassan N."/>
            <person name="Nawaz A."/>
        </authorList>
    </citation>
    <scope>NUCLEOTIDE SEQUENCE [LARGE SCALE GENOMIC DNA]</scope>
    <source>
        <strain evidence="5 6">FH1</strain>
    </source>
</reference>
<evidence type="ECO:0000256" key="2">
    <source>
        <dbReference type="ARBA" id="ARBA00023002"/>
    </source>
</evidence>
<proteinExistence type="inferred from homology"/>
<evidence type="ECO:0000256" key="1">
    <source>
        <dbReference type="ARBA" id="ARBA00006484"/>
    </source>
</evidence>
<sequence length="314" mass="33458">MGWTVRDIPDLRGRTVVVTGAGGGPGLVTARELARHGAHTILACRERRRGARALERLLAQVPEARAELRLLDLADLSSVRAFAAGYGDRPLDVLINNAGPAPVAYGRTADGFETRFGVHHLGHFALTGLLLDQLLATPGARVVTVSSLLRLAGSGALDPERRYRRWRVYSRSKAANLLFTHELARRARAAGADLLAAAVHPGFAETDPGGEEARGAEGGTGQRIARTAHRLFAAGPEAGATPILYAATAPDVAADSFTGPGVPAGRRLRGGPGAGWRAPWTRRDEPAERLWRRSEELTGVRYEALPPVPARPQS</sequence>
<feature type="region of interest" description="Disordered" evidence="4">
    <location>
        <begin position="263"/>
        <end position="282"/>
    </location>
</feature>
<accession>A0ABV4ZTB4</accession>
<comment type="caution">
    <text evidence="5">The sequence shown here is derived from an EMBL/GenBank/DDBJ whole genome shotgun (WGS) entry which is preliminary data.</text>
</comment>
<comment type="similarity">
    <text evidence="1 3">Belongs to the short-chain dehydrogenases/reductases (SDR) family.</text>
</comment>
<dbReference type="InterPro" id="IPR036291">
    <property type="entry name" value="NAD(P)-bd_dom_sf"/>
</dbReference>
<evidence type="ECO:0000313" key="5">
    <source>
        <dbReference type="EMBL" id="MFB4197198.1"/>
    </source>
</evidence>
<dbReference type="Proteomes" id="UP001577267">
    <property type="component" value="Unassembled WGS sequence"/>
</dbReference>
<dbReference type="SUPFAM" id="SSF51735">
    <property type="entry name" value="NAD(P)-binding Rossmann-fold domains"/>
    <property type="match status" value="1"/>
</dbReference>
<dbReference type="PANTHER" id="PTHR24320">
    <property type="entry name" value="RETINOL DEHYDROGENASE"/>
    <property type="match status" value="1"/>
</dbReference>
<dbReference type="PRINTS" id="PR00080">
    <property type="entry name" value="SDRFAMILY"/>
</dbReference>
<evidence type="ECO:0000256" key="4">
    <source>
        <dbReference type="SAM" id="MobiDB-lite"/>
    </source>
</evidence>
<evidence type="ECO:0000313" key="6">
    <source>
        <dbReference type="Proteomes" id="UP001577267"/>
    </source>
</evidence>
<dbReference type="EMBL" id="JBHGBT010000028">
    <property type="protein sequence ID" value="MFB4197198.1"/>
    <property type="molecule type" value="Genomic_DNA"/>
</dbReference>
<dbReference type="InterPro" id="IPR002347">
    <property type="entry name" value="SDR_fam"/>
</dbReference>
<dbReference type="Pfam" id="PF00106">
    <property type="entry name" value="adh_short"/>
    <property type="match status" value="1"/>
</dbReference>